<keyword evidence="4" id="KW-1185">Reference proteome</keyword>
<sequence length="284" mass="29847">MIEETIDEVFAAGGCRGSLSALEIDGPGRLSVAGGVSAVAASTFKIAVGLEFFCQAAEGELDPAERVVVSPAEATLGGQGLCITEDPVEISLRDVARLMLTISDNTATDVLIRRVGIERVRARLAGLGFTGFHLPGTIQHEFDTAARGAGFPGWAAMAGLPDPGRRNAGGGRGDLAAGAGIAGDAAGTDQQCDRRRPGRPAPRGLAGRGRSRRGVLRSPPDDGTAAAHPEDRHRLRAGSTGRVQVGDRARWRQQRRRRGGLPRRAAVRDRRPHPVADARGTHSR</sequence>
<dbReference type="InterPro" id="IPR045155">
    <property type="entry name" value="Beta-lactam_cat"/>
</dbReference>
<name>A0A5C6JUK7_9ACTN</name>
<dbReference type="PANTHER" id="PTHR35333">
    <property type="entry name" value="BETA-LACTAMASE"/>
    <property type="match status" value="1"/>
</dbReference>
<dbReference type="SUPFAM" id="SSF56601">
    <property type="entry name" value="beta-lactamase/transpeptidase-like"/>
    <property type="match status" value="1"/>
</dbReference>
<dbReference type="GO" id="GO:0030655">
    <property type="term" value="P:beta-lactam antibiotic catabolic process"/>
    <property type="evidence" value="ECO:0007669"/>
    <property type="project" value="InterPro"/>
</dbReference>
<dbReference type="EMBL" id="VOGW01000087">
    <property type="protein sequence ID" value="TWV46013.1"/>
    <property type="molecule type" value="Genomic_DNA"/>
</dbReference>
<feature type="compositionally biased region" description="Basic residues" evidence="1">
    <location>
        <begin position="251"/>
        <end position="261"/>
    </location>
</feature>
<comment type="caution">
    <text evidence="3">The sequence shown here is derived from an EMBL/GenBank/DDBJ whole genome shotgun (WGS) entry which is preliminary data.</text>
</comment>
<dbReference type="PANTHER" id="PTHR35333:SF3">
    <property type="entry name" value="BETA-LACTAMASE-TYPE TRANSPEPTIDASE FOLD CONTAINING PROTEIN"/>
    <property type="match status" value="1"/>
</dbReference>
<keyword evidence="3" id="KW-0378">Hydrolase</keyword>
<dbReference type="Proteomes" id="UP000320481">
    <property type="component" value="Unassembled WGS sequence"/>
</dbReference>
<dbReference type="Gene3D" id="3.40.710.10">
    <property type="entry name" value="DD-peptidase/beta-lactamase superfamily"/>
    <property type="match status" value="1"/>
</dbReference>
<feature type="compositionally biased region" description="Low complexity" evidence="1">
    <location>
        <begin position="174"/>
        <end position="187"/>
    </location>
</feature>
<organism evidence="3 4">
    <name type="scientific">Streptomyces misionensis</name>
    <dbReference type="NCBI Taxonomy" id="67331"/>
    <lineage>
        <taxon>Bacteria</taxon>
        <taxon>Bacillati</taxon>
        <taxon>Actinomycetota</taxon>
        <taxon>Actinomycetes</taxon>
        <taxon>Kitasatosporales</taxon>
        <taxon>Streptomycetaceae</taxon>
        <taxon>Streptomyces</taxon>
    </lineage>
</organism>
<dbReference type="AlphaFoldDB" id="A0A5C6JUK7"/>
<feature type="domain" description="Beta-lactamase class A catalytic" evidence="2">
    <location>
        <begin position="24"/>
        <end position="138"/>
    </location>
</feature>
<accession>A0A5C6JUK7</accession>
<protein>
    <submittedName>
        <fullName evidence="3">Serine hydrolase</fullName>
    </submittedName>
</protein>
<dbReference type="InterPro" id="IPR012338">
    <property type="entry name" value="Beta-lactam/transpept-like"/>
</dbReference>
<dbReference type="GO" id="GO:0008800">
    <property type="term" value="F:beta-lactamase activity"/>
    <property type="evidence" value="ECO:0007669"/>
    <property type="project" value="InterPro"/>
</dbReference>
<dbReference type="Pfam" id="PF13354">
    <property type="entry name" value="Beta-lactamase2"/>
    <property type="match status" value="1"/>
</dbReference>
<gene>
    <name evidence="3" type="ORF">FRZ03_15485</name>
</gene>
<feature type="region of interest" description="Disordered" evidence="1">
    <location>
        <begin position="165"/>
        <end position="284"/>
    </location>
</feature>
<dbReference type="InterPro" id="IPR000871">
    <property type="entry name" value="Beta-lactam_class-A"/>
</dbReference>
<evidence type="ECO:0000313" key="4">
    <source>
        <dbReference type="Proteomes" id="UP000320481"/>
    </source>
</evidence>
<feature type="compositionally biased region" description="Basic and acidic residues" evidence="1">
    <location>
        <begin position="266"/>
        <end position="284"/>
    </location>
</feature>
<reference evidence="3" key="1">
    <citation type="journal article" date="2019" name="Microbiol. Resour. Announc.">
        <title>Draft Genomic Sequences of Streptomyces misionensis and Streptomyces albidoflavus, bacteria applied for phytopathogen biocontrol.</title>
        <authorList>
            <person name="Pylro V."/>
            <person name="Dias A."/>
            <person name="Andreote F."/>
            <person name="Varani A."/>
            <person name="Andreote C."/>
            <person name="Bernardo E."/>
            <person name="Martins T."/>
        </authorList>
    </citation>
    <scope>NUCLEOTIDE SEQUENCE [LARGE SCALE GENOMIC DNA]</scope>
    <source>
        <strain evidence="3">66</strain>
    </source>
</reference>
<proteinExistence type="predicted"/>
<evidence type="ECO:0000313" key="3">
    <source>
        <dbReference type="EMBL" id="TWV46013.1"/>
    </source>
</evidence>
<evidence type="ECO:0000259" key="2">
    <source>
        <dbReference type="Pfam" id="PF13354"/>
    </source>
</evidence>
<evidence type="ECO:0000256" key="1">
    <source>
        <dbReference type="SAM" id="MobiDB-lite"/>
    </source>
</evidence>
<dbReference type="GO" id="GO:0046677">
    <property type="term" value="P:response to antibiotic"/>
    <property type="evidence" value="ECO:0007669"/>
    <property type="project" value="InterPro"/>
</dbReference>